<reference evidence="11" key="1">
    <citation type="submission" date="2013-03" db="EMBL/GenBank/DDBJ databases">
        <title>The Genome Sequence of Anopheles dirus WRAIR2.</title>
        <authorList>
            <consortium name="The Broad Institute Genomics Platform"/>
            <person name="Neafsey D.E."/>
            <person name="Walton C."/>
            <person name="Walker B."/>
            <person name="Young S.K."/>
            <person name="Zeng Q."/>
            <person name="Gargeya S."/>
            <person name="Fitzgerald M."/>
            <person name="Haas B."/>
            <person name="Abouelleil A."/>
            <person name="Allen A.W."/>
            <person name="Alvarado L."/>
            <person name="Arachchi H.M."/>
            <person name="Berlin A.M."/>
            <person name="Chapman S.B."/>
            <person name="Gainer-Dewar J."/>
            <person name="Goldberg J."/>
            <person name="Griggs A."/>
            <person name="Gujja S."/>
            <person name="Hansen M."/>
            <person name="Howarth C."/>
            <person name="Imamovic A."/>
            <person name="Ireland A."/>
            <person name="Larimer J."/>
            <person name="McCowan C."/>
            <person name="Murphy C."/>
            <person name="Pearson M."/>
            <person name="Poon T.W."/>
            <person name="Priest M."/>
            <person name="Roberts A."/>
            <person name="Saif S."/>
            <person name="Shea T."/>
            <person name="Sisk P."/>
            <person name="Sykes S."/>
            <person name="Wortman J."/>
            <person name="Nusbaum C."/>
            <person name="Birren B."/>
        </authorList>
    </citation>
    <scope>NUCLEOTIDE SEQUENCE [LARGE SCALE GENOMIC DNA]</scope>
    <source>
        <strain evidence="11">WRAIR2</strain>
    </source>
</reference>
<evidence type="ECO:0000256" key="3">
    <source>
        <dbReference type="ARBA" id="ARBA00022763"/>
    </source>
</evidence>
<dbReference type="Gene3D" id="3.30.428.10">
    <property type="entry name" value="HIT-like"/>
    <property type="match status" value="1"/>
</dbReference>
<dbReference type="Proteomes" id="UP000075884">
    <property type="component" value="Unassembled WGS sequence"/>
</dbReference>
<dbReference type="GO" id="GO:0000012">
    <property type="term" value="P:single strand break repair"/>
    <property type="evidence" value="ECO:0007669"/>
    <property type="project" value="TreeGrafter"/>
</dbReference>
<dbReference type="EnsemblMetazoa" id="ADIR002909-RA">
    <property type="protein sequence ID" value="ADIR002909-PA"/>
    <property type="gene ID" value="ADIR002909"/>
</dbReference>
<dbReference type="GO" id="GO:0033699">
    <property type="term" value="F:DNA 5'-adenosine monophosphate hydrolase activity"/>
    <property type="evidence" value="ECO:0007669"/>
    <property type="project" value="TreeGrafter"/>
</dbReference>
<dbReference type="GO" id="GO:1990165">
    <property type="term" value="F:single-strand break-containing DNA binding"/>
    <property type="evidence" value="ECO:0007669"/>
    <property type="project" value="TreeGrafter"/>
</dbReference>
<dbReference type="PANTHER" id="PTHR12486">
    <property type="entry name" value="APRATAXIN-RELATED"/>
    <property type="match status" value="1"/>
</dbReference>
<sequence length="213" mass="24715">MGKLSSFNNLNVFWKFISGNGVWMAESPTQMFWSDGLIDAINNTGKQLFVSDLAVVIKDKYPKALHHFLVLPWKDIDSVYELSSDDDGLLQEMYELGSKAASTSGLPAGQFEYGYHMKPSMRRLHLHVISKDYHSPCLSHWYHWNAFNTDFFIKHEYVVKKLHEKGCIDRPHTQHVMTLLETPLQCNQCTYVPKNFKDLKLHLKQHVEYGQHS</sequence>
<evidence type="ECO:0000259" key="9">
    <source>
        <dbReference type="PROSITE" id="PS51084"/>
    </source>
</evidence>
<evidence type="ECO:0000256" key="2">
    <source>
        <dbReference type="ARBA" id="ARBA00022723"/>
    </source>
</evidence>
<dbReference type="InterPro" id="IPR036265">
    <property type="entry name" value="HIT-like_sf"/>
</dbReference>
<evidence type="ECO:0000256" key="5">
    <source>
        <dbReference type="ARBA" id="ARBA00023125"/>
    </source>
</evidence>
<dbReference type="Pfam" id="PF11969">
    <property type="entry name" value="DcpS_C"/>
    <property type="match status" value="1"/>
</dbReference>
<reference evidence="10" key="2">
    <citation type="submission" date="2020-05" db="UniProtKB">
        <authorList>
            <consortium name="EnsemblMetazoa"/>
        </authorList>
    </citation>
    <scope>IDENTIFICATION</scope>
    <source>
        <strain evidence="10">WRAIR2</strain>
    </source>
</reference>
<evidence type="ECO:0000313" key="11">
    <source>
        <dbReference type="Proteomes" id="UP000075884"/>
    </source>
</evidence>
<evidence type="ECO:0000256" key="6">
    <source>
        <dbReference type="ARBA" id="ARBA00023204"/>
    </source>
</evidence>
<dbReference type="VEuPathDB" id="VectorBase:ADIR002909"/>
<dbReference type="GO" id="GO:0046872">
    <property type="term" value="F:metal ion binding"/>
    <property type="evidence" value="ECO:0007669"/>
    <property type="project" value="UniProtKB-KW"/>
</dbReference>
<keyword evidence="6" id="KW-0234">DNA repair</keyword>
<keyword evidence="2" id="KW-0479">Metal-binding</keyword>
<dbReference type="FunFam" id="3.30.428.10:FF:000004">
    <property type="entry name" value="aprataxin isoform X2"/>
    <property type="match status" value="1"/>
</dbReference>
<keyword evidence="11" id="KW-1185">Reference proteome</keyword>
<evidence type="ECO:0000256" key="8">
    <source>
        <dbReference type="PROSITE-ProRule" id="PRU00464"/>
    </source>
</evidence>
<keyword evidence="7" id="KW-0539">Nucleus</keyword>
<dbReference type="AlphaFoldDB" id="A0A182N5I9"/>
<protein>
    <recommendedName>
        <fullName evidence="9">HIT domain-containing protein</fullName>
    </recommendedName>
</protein>
<evidence type="ECO:0000313" key="10">
    <source>
        <dbReference type="EnsemblMetazoa" id="ADIR002909-PA"/>
    </source>
</evidence>
<dbReference type="Pfam" id="PF16278">
    <property type="entry name" value="zf-C2HE"/>
    <property type="match status" value="1"/>
</dbReference>
<feature type="domain" description="HIT" evidence="9">
    <location>
        <begin position="34"/>
        <end position="138"/>
    </location>
</feature>
<organism evidence="10 11">
    <name type="scientific">Anopheles dirus</name>
    <dbReference type="NCBI Taxonomy" id="7168"/>
    <lineage>
        <taxon>Eukaryota</taxon>
        <taxon>Metazoa</taxon>
        <taxon>Ecdysozoa</taxon>
        <taxon>Arthropoda</taxon>
        <taxon>Hexapoda</taxon>
        <taxon>Insecta</taxon>
        <taxon>Pterygota</taxon>
        <taxon>Neoptera</taxon>
        <taxon>Endopterygota</taxon>
        <taxon>Diptera</taxon>
        <taxon>Nematocera</taxon>
        <taxon>Culicoidea</taxon>
        <taxon>Culicidae</taxon>
        <taxon>Anophelinae</taxon>
        <taxon>Anopheles</taxon>
    </lineage>
</organism>
<comment type="caution">
    <text evidence="8">Lacks conserved residue(s) required for the propagation of feature annotation.</text>
</comment>
<proteinExistence type="predicted"/>
<dbReference type="GO" id="GO:0005634">
    <property type="term" value="C:nucleus"/>
    <property type="evidence" value="ECO:0007669"/>
    <property type="project" value="UniProtKB-SubCell"/>
</dbReference>
<dbReference type="PROSITE" id="PS51084">
    <property type="entry name" value="HIT_2"/>
    <property type="match status" value="1"/>
</dbReference>
<evidence type="ECO:0000256" key="4">
    <source>
        <dbReference type="ARBA" id="ARBA00022833"/>
    </source>
</evidence>
<dbReference type="PANTHER" id="PTHR12486:SF4">
    <property type="entry name" value="APRATAXIN"/>
    <property type="match status" value="1"/>
</dbReference>
<keyword evidence="4" id="KW-0862">Zinc</keyword>
<name>A0A182N5I9_9DIPT</name>
<dbReference type="InterPro" id="IPR032566">
    <property type="entry name" value="Znf-C2HE"/>
</dbReference>
<keyword evidence="3" id="KW-0227">DNA damage</keyword>
<dbReference type="GO" id="GO:0003725">
    <property type="term" value="F:double-stranded RNA binding"/>
    <property type="evidence" value="ECO:0007669"/>
    <property type="project" value="TreeGrafter"/>
</dbReference>
<dbReference type="GO" id="GO:0030983">
    <property type="term" value="F:mismatched DNA binding"/>
    <property type="evidence" value="ECO:0007669"/>
    <property type="project" value="TreeGrafter"/>
</dbReference>
<dbReference type="InterPro" id="IPR011146">
    <property type="entry name" value="HIT-like"/>
</dbReference>
<evidence type="ECO:0000256" key="7">
    <source>
        <dbReference type="ARBA" id="ARBA00023242"/>
    </source>
</evidence>
<comment type="subcellular location">
    <subcellularLocation>
        <location evidence="1">Nucleus</location>
    </subcellularLocation>
</comment>
<dbReference type="STRING" id="7168.A0A182N5I9"/>
<dbReference type="SUPFAM" id="SSF54197">
    <property type="entry name" value="HIT-like"/>
    <property type="match status" value="1"/>
</dbReference>
<dbReference type="GO" id="GO:0003697">
    <property type="term" value="F:single-stranded DNA binding"/>
    <property type="evidence" value="ECO:0007669"/>
    <property type="project" value="TreeGrafter"/>
</dbReference>
<keyword evidence="5" id="KW-0238">DNA-binding</keyword>
<evidence type="ECO:0000256" key="1">
    <source>
        <dbReference type="ARBA" id="ARBA00004123"/>
    </source>
</evidence>
<accession>A0A182N5I9</accession>